<organism evidence="1 2">
    <name type="scientific">Heyndrickxia acidicola</name>
    <dbReference type="NCBI Taxonomy" id="209389"/>
    <lineage>
        <taxon>Bacteria</taxon>
        <taxon>Bacillati</taxon>
        <taxon>Bacillota</taxon>
        <taxon>Bacilli</taxon>
        <taxon>Bacillales</taxon>
        <taxon>Bacillaceae</taxon>
        <taxon>Heyndrickxia</taxon>
    </lineage>
</organism>
<dbReference type="EMBL" id="JARMAB010000041">
    <property type="protein sequence ID" value="MED1205844.1"/>
    <property type="molecule type" value="Genomic_DNA"/>
</dbReference>
<gene>
    <name evidence="1" type="ORF">P4T90_22685</name>
</gene>
<comment type="caution">
    <text evidence="1">The sequence shown here is derived from an EMBL/GenBank/DDBJ whole genome shotgun (WGS) entry which is preliminary data.</text>
</comment>
<evidence type="ECO:0000313" key="2">
    <source>
        <dbReference type="Proteomes" id="UP001341444"/>
    </source>
</evidence>
<proteinExistence type="predicted"/>
<accession>A0ABU6MNE3</accession>
<dbReference type="Proteomes" id="UP001341444">
    <property type="component" value="Unassembled WGS sequence"/>
</dbReference>
<keyword evidence="2" id="KW-1185">Reference proteome</keyword>
<reference evidence="1 2" key="1">
    <citation type="submission" date="2023-03" db="EMBL/GenBank/DDBJ databases">
        <title>Bacillus Genome Sequencing.</title>
        <authorList>
            <person name="Dunlap C."/>
        </authorList>
    </citation>
    <scope>NUCLEOTIDE SEQUENCE [LARGE SCALE GENOMIC DNA]</scope>
    <source>
        <strain evidence="1 2">B-23453</strain>
    </source>
</reference>
<dbReference type="RefSeq" id="WP_066262865.1">
    <property type="nucleotide sequence ID" value="NZ_JARMAB010000041.1"/>
</dbReference>
<dbReference type="InterPro" id="IPR008767">
    <property type="entry name" value="Phage_SPP1_head-tail_adaptor"/>
</dbReference>
<dbReference type="Pfam" id="PF05521">
    <property type="entry name" value="Phage_HCP"/>
    <property type="match status" value="1"/>
</dbReference>
<dbReference type="InterPro" id="IPR038666">
    <property type="entry name" value="SSP1_head-tail_sf"/>
</dbReference>
<sequence>MAITNTGQLNELINFNKKVSTKINGVAKTNYVPVASGIYAAVWTQSVKDRITNIGNGTAHAVTFIIREDQDFDVTNDMTISYNGLTYEIKDVNHDVHKKWMTIICEVSKL</sequence>
<dbReference type="NCBIfam" id="TIGR01563">
    <property type="entry name" value="gp16_SPP1"/>
    <property type="match status" value="1"/>
</dbReference>
<name>A0ABU6MNE3_9BACI</name>
<dbReference type="Gene3D" id="2.40.10.270">
    <property type="entry name" value="Bacteriophage SPP1 head-tail adaptor protein"/>
    <property type="match status" value="1"/>
</dbReference>
<evidence type="ECO:0000313" key="1">
    <source>
        <dbReference type="EMBL" id="MED1205844.1"/>
    </source>
</evidence>
<protein>
    <submittedName>
        <fullName evidence="1">Phage head closure protein</fullName>
    </submittedName>
</protein>